<name>A0A8H3LF09_9GLOM</name>
<protein>
    <submittedName>
        <fullName evidence="1">Uncharacterized protein</fullName>
    </submittedName>
</protein>
<dbReference type="EMBL" id="BLAL01000081">
    <property type="protein sequence ID" value="GES84571.1"/>
    <property type="molecule type" value="Genomic_DNA"/>
</dbReference>
<accession>A0A8H3LF09</accession>
<proteinExistence type="predicted"/>
<reference evidence="1" key="1">
    <citation type="submission" date="2019-10" db="EMBL/GenBank/DDBJ databases">
        <title>Conservation and host-specific expression of non-tandemly repeated heterogenous ribosome RNA gene in arbuscular mycorrhizal fungi.</title>
        <authorList>
            <person name="Maeda T."/>
            <person name="Kobayashi Y."/>
            <person name="Nakagawa T."/>
            <person name="Ezawa T."/>
            <person name="Yamaguchi K."/>
            <person name="Bino T."/>
            <person name="Nishimoto Y."/>
            <person name="Shigenobu S."/>
            <person name="Kawaguchi M."/>
        </authorList>
    </citation>
    <scope>NUCLEOTIDE SEQUENCE</scope>
    <source>
        <strain evidence="1">HR1</strain>
    </source>
</reference>
<organism evidence="1 2">
    <name type="scientific">Rhizophagus clarus</name>
    <dbReference type="NCBI Taxonomy" id="94130"/>
    <lineage>
        <taxon>Eukaryota</taxon>
        <taxon>Fungi</taxon>
        <taxon>Fungi incertae sedis</taxon>
        <taxon>Mucoromycota</taxon>
        <taxon>Glomeromycotina</taxon>
        <taxon>Glomeromycetes</taxon>
        <taxon>Glomerales</taxon>
        <taxon>Glomeraceae</taxon>
        <taxon>Rhizophagus</taxon>
    </lineage>
</organism>
<dbReference type="AlphaFoldDB" id="A0A8H3LF09"/>
<comment type="caution">
    <text evidence="1">The sequence shown here is derived from an EMBL/GenBank/DDBJ whole genome shotgun (WGS) entry which is preliminary data.</text>
</comment>
<dbReference type="OrthoDB" id="2385582at2759"/>
<dbReference type="Proteomes" id="UP000615446">
    <property type="component" value="Unassembled WGS sequence"/>
</dbReference>
<evidence type="ECO:0000313" key="2">
    <source>
        <dbReference type="Proteomes" id="UP000615446"/>
    </source>
</evidence>
<evidence type="ECO:0000313" key="1">
    <source>
        <dbReference type="EMBL" id="GES84571.1"/>
    </source>
</evidence>
<gene>
    <name evidence="1" type="ORF">RCL2_001168600</name>
</gene>
<sequence length="247" mass="29337">MGFGIEIWDLGWDGIGMDIESNAEGPDDDGQILASDYEKFCQKYNNIKTSKKWLLSTGTVVEDKLYDFGLKYTWKHFRLQKITADLRRLVFWQEDMDQNFDWQKNFDHDWIQNTVYNLLQEYEANSLKKDHLKMWLLLHVWSFIDKAFENLKDVEAVKLVDFFLWNYKPIFFPIKIILSIEVKRKILGQKEDLIIRKIISEYRCSEAGIFYKGENDTKLLWERGLKTSTEDDEGNNKIMIIISISCT</sequence>